<organism evidence="14">
    <name type="scientific">Verticillium alfalfae (strain VaMs.102 / ATCC MYA-4576 / FGSC 10136)</name>
    <name type="common">Verticillium wilt of alfalfa</name>
    <name type="synonym">Verticillium albo-atrum</name>
    <dbReference type="NCBI Taxonomy" id="526221"/>
    <lineage>
        <taxon>Eukaryota</taxon>
        <taxon>Fungi</taxon>
        <taxon>Dikarya</taxon>
        <taxon>Ascomycota</taxon>
        <taxon>Pezizomycotina</taxon>
        <taxon>Sordariomycetes</taxon>
        <taxon>Hypocreomycetidae</taxon>
        <taxon>Glomerellales</taxon>
        <taxon>Plectosphaerellaceae</taxon>
        <taxon>Verticillium</taxon>
    </lineage>
</organism>
<evidence type="ECO:0000256" key="6">
    <source>
        <dbReference type="ARBA" id="ARBA00022490"/>
    </source>
</evidence>
<dbReference type="KEGG" id="val:VDBG_03919"/>
<reference evidence="14" key="1">
    <citation type="journal article" date="2011" name="PLoS Pathog.">
        <title>Comparative genomics yields insights into niche adaptation of plant vascular wilt pathogens.</title>
        <authorList>
            <person name="Klosterman S.J."/>
            <person name="Subbarao K.V."/>
            <person name="Kang S."/>
            <person name="Veronese P."/>
            <person name="Gold S.E."/>
            <person name="Thomma B.P.H.J."/>
            <person name="Chen Z."/>
            <person name="Henrissat B."/>
            <person name="Lee Y.-H."/>
            <person name="Park J."/>
            <person name="Garcia-Pedrajas M.D."/>
            <person name="Barbara D.J."/>
            <person name="Anchieta A."/>
            <person name="de Jonge R."/>
            <person name="Santhanam P."/>
            <person name="Maruthachalam K."/>
            <person name="Atallah Z."/>
            <person name="Amyotte S.G."/>
            <person name="Paz Z."/>
            <person name="Inderbitzin P."/>
            <person name="Hayes R.J."/>
            <person name="Heiman D.I."/>
            <person name="Young S."/>
            <person name="Zeng Q."/>
            <person name="Engels R."/>
            <person name="Galagan J."/>
            <person name="Cuomo C.A."/>
            <person name="Dobinson K.F."/>
            <person name="Ma L.-J."/>
        </authorList>
    </citation>
    <scope>NUCLEOTIDE SEQUENCE [LARGE SCALE GENOMIC DNA]</scope>
    <source>
        <strain evidence="14">VaMs.102 / ATCC MYA-4576 / FGSC 10136</strain>
    </source>
</reference>
<accession>C9SF24</accession>
<evidence type="ECO:0000313" key="14">
    <source>
        <dbReference type="Proteomes" id="UP000008698"/>
    </source>
</evidence>
<dbReference type="PROSITE" id="PS51186">
    <property type="entry name" value="GNAT"/>
    <property type="match status" value="1"/>
</dbReference>
<dbReference type="RefSeq" id="XP_003005966.1">
    <property type="nucleotide sequence ID" value="XM_003005920.1"/>
</dbReference>
<evidence type="ECO:0000256" key="5">
    <source>
        <dbReference type="ARBA" id="ARBA00015043"/>
    </source>
</evidence>
<dbReference type="InterPro" id="IPR016181">
    <property type="entry name" value="Acyl_CoA_acyltransferase"/>
</dbReference>
<dbReference type="GO" id="GO:0005634">
    <property type="term" value="C:nucleus"/>
    <property type="evidence" value="ECO:0007669"/>
    <property type="project" value="UniProtKB-SubCell"/>
</dbReference>
<evidence type="ECO:0000256" key="11">
    <source>
        <dbReference type="ARBA" id="ARBA00049524"/>
    </source>
</evidence>
<evidence type="ECO:0000256" key="9">
    <source>
        <dbReference type="ARBA" id="ARBA00023315"/>
    </source>
</evidence>
<evidence type="ECO:0000313" key="13">
    <source>
        <dbReference type="EMBL" id="EEY17810.1"/>
    </source>
</evidence>
<evidence type="ECO:0000256" key="10">
    <source>
        <dbReference type="ARBA" id="ARBA00047821"/>
    </source>
</evidence>
<name>C9SF24_VERA1</name>
<dbReference type="Proteomes" id="UP000008698">
    <property type="component" value="Unassembled WGS sequence"/>
</dbReference>
<feature type="domain" description="N-acetyltransferase" evidence="12">
    <location>
        <begin position="97"/>
        <end position="257"/>
    </location>
</feature>
<evidence type="ECO:0000259" key="12">
    <source>
        <dbReference type="PROSITE" id="PS51186"/>
    </source>
</evidence>
<dbReference type="EMBL" id="DS985217">
    <property type="protein sequence ID" value="EEY17810.1"/>
    <property type="molecule type" value="Genomic_DNA"/>
</dbReference>
<gene>
    <name evidence="13" type="ORF">VDBG_03919</name>
</gene>
<evidence type="ECO:0000256" key="8">
    <source>
        <dbReference type="ARBA" id="ARBA00023242"/>
    </source>
</evidence>
<dbReference type="GO" id="GO:1990189">
    <property type="term" value="F:protein N-terminal-serine acetyltransferase activity"/>
    <property type="evidence" value="ECO:0007669"/>
    <property type="project" value="UniProtKB-EC"/>
</dbReference>
<dbReference type="Pfam" id="PF00583">
    <property type="entry name" value="Acetyltransf_1"/>
    <property type="match status" value="1"/>
</dbReference>
<evidence type="ECO:0000256" key="4">
    <source>
        <dbReference type="ARBA" id="ARBA00012950"/>
    </source>
</evidence>
<dbReference type="OrthoDB" id="424551at2759"/>
<evidence type="ECO:0000256" key="1">
    <source>
        <dbReference type="ARBA" id="ARBA00004123"/>
    </source>
</evidence>
<dbReference type="HOGENOM" id="CLU_1062460_0_0_1"/>
<dbReference type="STRING" id="526221.C9SF24"/>
<keyword evidence="14" id="KW-1185">Reference proteome</keyword>
<sequence length="262" mass="29487">MAKVEGILVPEPAVQLVDHLACIGIHRRSDRALHAVVSVPWMGMNWPQVGPSNPQASPCVRRLSRGLCLRLGQHVGTDGWATWTHPHTAKLYALCLKQPARMTHDELQACYELVEKTSGDDYRASADGWHPKKKMIEMKSAELRYILVRDENNHLRGFTSLMPTREDGEPVVYCYEIHLEDDLHGTGLAALLMGFQEAIAQSIPIVEKVMLTCFKSNTKALAFYRKLGFEKDALSPDERRLRGGKVFVPDYLIMSRIVARPS</sequence>
<dbReference type="OMA" id="RALNWYK"/>
<protein>
    <recommendedName>
        <fullName evidence="5">N-alpha-acetyltransferase 40</fullName>
        <ecNumber evidence="4">2.3.1.257</ecNumber>
    </recommendedName>
</protein>
<comment type="catalytic activity">
    <reaction evidence="11">
        <text>N-terminal L-seryl-[histone H4] + acetyl-CoA = N-terminal N(alpha)-acetyl-L-seryl-[histone H4] + CoA + H(+)</text>
        <dbReference type="Rhea" id="RHEA:50596"/>
        <dbReference type="Rhea" id="RHEA-COMP:12740"/>
        <dbReference type="Rhea" id="RHEA-COMP:12743"/>
        <dbReference type="ChEBI" id="CHEBI:15378"/>
        <dbReference type="ChEBI" id="CHEBI:57287"/>
        <dbReference type="ChEBI" id="CHEBI:57288"/>
        <dbReference type="ChEBI" id="CHEBI:64738"/>
        <dbReference type="ChEBI" id="CHEBI:83690"/>
        <dbReference type="EC" id="2.3.1.257"/>
    </reaction>
</comment>
<comment type="similarity">
    <text evidence="3">Belongs to the acetyltransferase family. NAA40 subfamily.</text>
</comment>
<dbReference type="GeneID" id="9532014"/>
<dbReference type="GO" id="GO:0010485">
    <property type="term" value="F:histone H4 acetyltransferase activity"/>
    <property type="evidence" value="ECO:0007669"/>
    <property type="project" value="InterPro"/>
</dbReference>
<evidence type="ECO:0000256" key="2">
    <source>
        <dbReference type="ARBA" id="ARBA00004496"/>
    </source>
</evidence>
<dbReference type="PANTHER" id="PTHR20531">
    <property type="entry name" value="N-ALPHA-ACETYLTRANSFERASE 40"/>
    <property type="match status" value="1"/>
</dbReference>
<dbReference type="AlphaFoldDB" id="C9SF24"/>
<dbReference type="InterPro" id="IPR039949">
    <property type="entry name" value="NAA40"/>
</dbReference>
<dbReference type="Gene3D" id="3.40.630.30">
    <property type="match status" value="1"/>
</dbReference>
<dbReference type="GO" id="GO:0043998">
    <property type="term" value="F:histone H2A acetyltransferase activity"/>
    <property type="evidence" value="ECO:0007669"/>
    <property type="project" value="InterPro"/>
</dbReference>
<keyword evidence="6" id="KW-0963">Cytoplasm</keyword>
<dbReference type="eggNOG" id="KOG2488">
    <property type="taxonomic scope" value="Eukaryota"/>
</dbReference>
<keyword evidence="9" id="KW-0012">Acyltransferase</keyword>
<dbReference type="InterPro" id="IPR000182">
    <property type="entry name" value="GNAT_dom"/>
</dbReference>
<evidence type="ECO:0000256" key="7">
    <source>
        <dbReference type="ARBA" id="ARBA00022679"/>
    </source>
</evidence>
<comment type="subcellular location">
    <subcellularLocation>
        <location evidence="2">Cytoplasm</location>
    </subcellularLocation>
    <subcellularLocation>
        <location evidence="1">Nucleus</location>
    </subcellularLocation>
</comment>
<dbReference type="PANTHER" id="PTHR20531:SF1">
    <property type="entry name" value="N-ALPHA-ACETYLTRANSFERASE 40"/>
    <property type="match status" value="1"/>
</dbReference>
<proteinExistence type="inferred from homology"/>
<dbReference type="EC" id="2.3.1.257" evidence="4"/>
<keyword evidence="8" id="KW-0539">Nucleus</keyword>
<evidence type="ECO:0000256" key="3">
    <source>
        <dbReference type="ARBA" id="ARBA00008870"/>
    </source>
</evidence>
<keyword evidence="7" id="KW-0808">Transferase</keyword>
<comment type="catalytic activity">
    <reaction evidence="10">
        <text>N-terminal L-seryl-[histone H2A] + acetyl-CoA = N-terminal N(alpha)-acetyl-L-seryl-[histone H2A] + CoA + H(+)</text>
        <dbReference type="Rhea" id="RHEA:50600"/>
        <dbReference type="Rhea" id="RHEA-COMP:12742"/>
        <dbReference type="Rhea" id="RHEA-COMP:12744"/>
        <dbReference type="ChEBI" id="CHEBI:15378"/>
        <dbReference type="ChEBI" id="CHEBI:57287"/>
        <dbReference type="ChEBI" id="CHEBI:57288"/>
        <dbReference type="ChEBI" id="CHEBI:64738"/>
        <dbReference type="ChEBI" id="CHEBI:83690"/>
        <dbReference type="EC" id="2.3.1.257"/>
    </reaction>
</comment>
<dbReference type="SUPFAM" id="SSF55729">
    <property type="entry name" value="Acyl-CoA N-acyltransferases (Nat)"/>
    <property type="match status" value="1"/>
</dbReference>
<dbReference type="GO" id="GO:0005737">
    <property type="term" value="C:cytoplasm"/>
    <property type="evidence" value="ECO:0007669"/>
    <property type="project" value="UniProtKB-SubCell"/>
</dbReference>